<organism evidence="2 3">
    <name type="scientific">Nocardia puris</name>
    <dbReference type="NCBI Taxonomy" id="208602"/>
    <lineage>
        <taxon>Bacteria</taxon>
        <taxon>Bacillati</taxon>
        <taxon>Actinomycetota</taxon>
        <taxon>Actinomycetes</taxon>
        <taxon>Mycobacteriales</taxon>
        <taxon>Nocardiaceae</taxon>
        <taxon>Nocardia</taxon>
    </lineage>
</organism>
<proteinExistence type="predicted"/>
<comment type="caution">
    <text evidence="2">The sequence shown here is derived from an EMBL/GenBank/DDBJ whole genome shotgun (WGS) entry which is preliminary data.</text>
</comment>
<dbReference type="InterPro" id="IPR010982">
    <property type="entry name" value="Lambda_DNA-bd_dom_sf"/>
</dbReference>
<evidence type="ECO:0000313" key="3">
    <source>
        <dbReference type="Proteomes" id="UP000252586"/>
    </source>
</evidence>
<dbReference type="SUPFAM" id="SSF47413">
    <property type="entry name" value="lambda repressor-like DNA-binding domains"/>
    <property type="match status" value="1"/>
</dbReference>
<dbReference type="Pfam" id="PF13443">
    <property type="entry name" value="HTH_26"/>
    <property type="match status" value="1"/>
</dbReference>
<dbReference type="SMART" id="SM00530">
    <property type="entry name" value="HTH_XRE"/>
    <property type="match status" value="1"/>
</dbReference>
<dbReference type="CDD" id="cd00093">
    <property type="entry name" value="HTH_XRE"/>
    <property type="match status" value="1"/>
</dbReference>
<dbReference type="Gene3D" id="1.10.260.40">
    <property type="entry name" value="lambda repressor-like DNA-binding domains"/>
    <property type="match status" value="1"/>
</dbReference>
<dbReference type="PROSITE" id="PS50943">
    <property type="entry name" value="HTH_CROC1"/>
    <property type="match status" value="1"/>
</dbReference>
<reference evidence="2 3" key="1">
    <citation type="submission" date="2018-06" db="EMBL/GenBank/DDBJ databases">
        <title>Genomic Encyclopedia of Type Strains, Phase IV (KMG-IV): sequencing the most valuable type-strain genomes for metagenomic binning, comparative biology and taxonomic classification.</title>
        <authorList>
            <person name="Goeker M."/>
        </authorList>
    </citation>
    <scope>NUCLEOTIDE SEQUENCE [LARGE SCALE GENOMIC DNA]</scope>
    <source>
        <strain evidence="2 3">DSM 44599</strain>
    </source>
</reference>
<protein>
    <submittedName>
        <fullName evidence="2">Helix-turn-helix protein</fullName>
    </submittedName>
</protein>
<evidence type="ECO:0000313" key="2">
    <source>
        <dbReference type="EMBL" id="RBO87542.1"/>
    </source>
</evidence>
<dbReference type="EMBL" id="QNRE01000011">
    <property type="protein sequence ID" value="RBO87542.1"/>
    <property type="molecule type" value="Genomic_DNA"/>
</dbReference>
<gene>
    <name evidence="2" type="ORF">DFR74_111249</name>
</gene>
<feature type="domain" description="HTH cro/C1-type" evidence="1">
    <location>
        <begin position="7"/>
        <end position="61"/>
    </location>
</feature>
<dbReference type="InterPro" id="IPR001387">
    <property type="entry name" value="Cro/C1-type_HTH"/>
</dbReference>
<keyword evidence="3" id="KW-1185">Reference proteome</keyword>
<evidence type="ECO:0000259" key="1">
    <source>
        <dbReference type="PROSITE" id="PS50943"/>
    </source>
</evidence>
<dbReference type="AlphaFoldDB" id="A0A366DBV1"/>
<name>A0A366DBV1_9NOCA</name>
<accession>A0A366DBV1</accession>
<dbReference type="RefSeq" id="WP_067505178.1">
    <property type="nucleotide sequence ID" value="NZ_QNRE01000011.1"/>
</dbReference>
<sequence length="104" mass="11729">MALAVAVYDARQAADLSIQEMRRRTGFAKHVYERLENNERTMSVEQLDDIATALDIEAEQLLSSARKLANLGDHELQRRLADRPGRRDRAARAADAMADFLGME</sequence>
<dbReference type="GO" id="GO:0003677">
    <property type="term" value="F:DNA binding"/>
    <property type="evidence" value="ECO:0007669"/>
    <property type="project" value="InterPro"/>
</dbReference>
<dbReference type="Proteomes" id="UP000252586">
    <property type="component" value="Unassembled WGS sequence"/>
</dbReference>